<dbReference type="Proteomes" id="UP000284841">
    <property type="component" value="Unassembled WGS sequence"/>
</dbReference>
<name>A0A415DXG3_9FIRM</name>
<gene>
    <name evidence="3" type="ORF">DW099_16340</name>
</gene>
<evidence type="ECO:0000256" key="1">
    <source>
        <dbReference type="SAM" id="MobiDB-lite"/>
    </source>
</evidence>
<dbReference type="AlphaFoldDB" id="A0A415DXG3"/>
<accession>A0A415DXG3</accession>
<comment type="caution">
    <text evidence="3">The sequence shown here is derived from an EMBL/GenBank/DDBJ whole genome shotgun (WGS) entry which is preliminary data.</text>
</comment>
<evidence type="ECO:0000259" key="2">
    <source>
        <dbReference type="Pfam" id="PF14478"/>
    </source>
</evidence>
<dbReference type="STRING" id="1776384.GCA_900086585_00036"/>
<evidence type="ECO:0000313" key="3">
    <source>
        <dbReference type="EMBL" id="RHJ85284.1"/>
    </source>
</evidence>
<feature type="domain" description="Transcobalamin-like C-terminal" evidence="2">
    <location>
        <begin position="210"/>
        <end position="287"/>
    </location>
</feature>
<reference evidence="3 4" key="1">
    <citation type="submission" date="2018-08" db="EMBL/GenBank/DDBJ databases">
        <title>A genome reference for cultivated species of the human gut microbiota.</title>
        <authorList>
            <person name="Zou Y."/>
            <person name="Xue W."/>
            <person name="Luo G."/>
        </authorList>
    </citation>
    <scope>NUCLEOTIDE SEQUENCE [LARGE SCALE GENOMIC DNA]</scope>
    <source>
        <strain evidence="3 4">AM07-24</strain>
    </source>
</reference>
<keyword evidence="4" id="KW-1185">Reference proteome</keyword>
<feature type="compositionally biased region" description="Basic and acidic residues" evidence="1">
    <location>
        <begin position="129"/>
        <end position="144"/>
    </location>
</feature>
<protein>
    <submittedName>
        <fullName evidence="3">DUF4430 domain-containing protein</fullName>
    </submittedName>
</protein>
<sequence length="301" mass="33383">MTYTLDGANVKKPVTINLTAKEEGPYYEQINDILRKLSLQGQMLSFYQQGSFGCTLKVSIPIYSEKKTTGWAYKVDLKQGKLEFISKAKIDLKAQQAAFSVEEGGDYVVLTKKIHKDAKKTVDIKKAEKDVEEMKDSGPSKDSDQNNNTGNGGGSSPATIPEEKKISVSIEIRCDTLANDLSKLEDPALESYVPSDGTILPTTKVTVKKDSTVYDVLNRVCRNKNIQVESSYTPTYGSYYVEGINYLYEFDGGKLSGWMYKVNGSFPNYGSSEYTLKDGDKIVWVYTCDLGKDVGDNSLSK</sequence>
<dbReference type="Gene3D" id="2.170.130.30">
    <property type="match status" value="1"/>
</dbReference>
<proteinExistence type="predicted"/>
<dbReference type="OrthoDB" id="2356646at2"/>
<evidence type="ECO:0000313" key="4">
    <source>
        <dbReference type="Proteomes" id="UP000284841"/>
    </source>
</evidence>
<dbReference type="EMBL" id="QRMS01000005">
    <property type="protein sequence ID" value="RHJ85284.1"/>
    <property type="molecule type" value="Genomic_DNA"/>
</dbReference>
<dbReference type="InterPro" id="IPR027954">
    <property type="entry name" value="Transcobalamin-like_C"/>
</dbReference>
<feature type="region of interest" description="Disordered" evidence="1">
    <location>
        <begin position="129"/>
        <end position="160"/>
    </location>
</feature>
<organism evidence="3 4">
    <name type="scientific">Emergencia timonensis</name>
    <dbReference type="NCBI Taxonomy" id="1776384"/>
    <lineage>
        <taxon>Bacteria</taxon>
        <taxon>Bacillati</taxon>
        <taxon>Bacillota</taxon>
        <taxon>Clostridia</taxon>
        <taxon>Peptostreptococcales</taxon>
        <taxon>Anaerovoracaceae</taxon>
        <taxon>Emergencia</taxon>
    </lineage>
</organism>
<dbReference type="Pfam" id="PF14478">
    <property type="entry name" value="DUF4430"/>
    <property type="match status" value="1"/>
</dbReference>